<dbReference type="Proteomes" id="UP000821837">
    <property type="component" value="Chromosome 6"/>
</dbReference>
<sequence length="125" mass="13717">MSHVWLVNLQTDEAKKQLVEAGRSVVKDRLCIVIDPNRQETVLAWTRGLPLGAKRQTDVASLTAPRQRDSAMGLQFGAATSVAAHKTDVPKKYRTAGSRRCLTRTGGPQFCALNCDRIGANVWRG</sequence>
<reference evidence="1" key="1">
    <citation type="journal article" date="2020" name="Cell">
        <title>Large-Scale Comparative Analyses of Tick Genomes Elucidate Their Genetic Diversity and Vector Capacities.</title>
        <authorList>
            <consortium name="Tick Genome and Microbiome Consortium (TIGMIC)"/>
            <person name="Jia N."/>
            <person name="Wang J."/>
            <person name="Shi W."/>
            <person name="Du L."/>
            <person name="Sun Y."/>
            <person name="Zhan W."/>
            <person name="Jiang J.F."/>
            <person name="Wang Q."/>
            <person name="Zhang B."/>
            <person name="Ji P."/>
            <person name="Bell-Sakyi L."/>
            <person name="Cui X.M."/>
            <person name="Yuan T.T."/>
            <person name="Jiang B.G."/>
            <person name="Yang W.F."/>
            <person name="Lam T.T."/>
            <person name="Chang Q.C."/>
            <person name="Ding S.J."/>
            <person name="Wang X.J."/>
            <person name="Zhu J.G."/>
            <person name="Ruan X.D."/>
            <person name="Zhao L."/>
            <person name="Wei J.T."/>
            <person name="Ye R.Z."/>
            <person name="Que T.C."/>
            <person name="Du C.H."/>
            <person name="Zhou Y.H."/>
            <person name="Cheng J.X."/>
            <person name="Dai P.F."/>
            <person name="Guo W.B."/>
            <person name="Han X.H."/>
            <person name="Huang E.J."/>
            <person name="Li L.F."/>
            <person name="Wei W."/>
            <person name="Gao Y.C."/>
            <person name="Liu J.Z."/>
            <person name="Shao H.Z."/>
            <person name="Wang X."/>
            <person name="Wang C.C."/>
            <person name="Yang T.C."/>
            <person name="Huo Q.B."/>
            <person name="Li W."/>
            <person name="Chen H.Y."/>
            <person name="Chen S.E."/>
            <person name="Zhou L.G."/>
            <person name="Ni X.B."/>
            <person name="Tian J.H."/>
            <person name="Sheng Y."/>
            <person name="Liu T."/>
            <person name="Pan Y.S."/>
            <person name="Xia L.Y."/>
            <person name="Li J."/>
            <person name="Zhao F."/>
            <person name="Cao W.C."/>
        </authorList>
    </citation>
    <scope>NUCLEOTIDE SEQUENCE</scope>
    <source>
        <strain evidence="1">Rsan-2018</strain>
    </source>
</reference>
<organism evidence="1 2">
    <name type="scientific">Rhipicephalus sanguineus</name>
    <name type="common">Brown dog tick</name>
    <name type="synonym">Ixodes sanguineus</name>
    <dbReference type="NCBI Taxonomy" id="34632"/>
    <lineage>
        <taxon>Eukaryota</taxon>
        <taxon>Metazoa</taxon>
        <taxon>Ecdysozoa</taxon>
        <taxon>Arthropoda</taxon>
        <taxon>Chelicerata</taxon>
        <taxon>Arachnida</taxon>
        <taxon>Acari</taxon>
        <taxon>Parasitiformes</taxon>
        <taxon>Ixodida</taxon>
        <taxon>Ixodoidea</taxon>
        <taxon>Ixodidae</taxon>
        <taxon>Rhipicephalinae</taxon>
        <taxon>Rhipicephalus</taxon>
        <taxon>Rhipicephalus</taxon>
    </lineage>
</organism>
<name>A0A9D4PKX5_RHISA</name>
<evidence type="ECO:0000313" key="1">
    <source>
        <dbReference type="EMBL" id="KAH7946878.1"/>
    </source>
</evidence>
<protein>
    <submittedName>
        <fullName evidence="1">Uncharacterized protein</fullName>
    </submittedName>
</protein>
<dbReference type="AlphaFoldDB" id="A0A9D4PKX5"/>
<evidence type="ECO:0000313" key="2">
    <source>
        <dbReference type="Proteomes" id="UP000821837"/>
    </source>
</evidence>
<accession>A0A9D4PKX5</accession>
<keyword evidence="2" id="KW-1185">Reference proteome</keyword>
<gene>
    <name evidence="1" type="ORF">HPB52_005599</name>
</gene>
<comment type="caution">
    <text evidence="1">The sequence shown here is derived from an EMBL/GenBank/DDBJ whole genome shotgun (WGS) entry which is preliminary data.</text>
</comment>
<dbReference type="EMBL" id="JABSTV010001252">
    <property type="protein sequence ID" value="KAH7946878.1"/>
    <property type="molecule type" value="Genomic_DNA"/>
</dbReference>
<reference evidence="1" key="2">
    <citation type="submission" date="2021-09" db="EMBL/GenBank/DDBJ databases">
        <authorList>
            <person name="Jia N."/>
            <person name="Wang J."/>
            <person name="Shi W."/>
            <person name="Du L."/>
            <person name="Sun Y."/>
            <person name="Zhan W."/>
            <person name="Jiang J."/>
            <person name="Wang Q."/>
            <person name="Zhang B."/>
            <person name="Ji P."/>
            <person name="Sakyi L.B."/>
            <person name="Cui X."/>
            <person name="Yuan T."/>
            <person name="Jiang B."/>
            <person name="Yang W."/>
            <person name="Lam T.T.-Y."/>
            <person name="Chang Q."/>
            <person name="Ding S."/>
            <person name="Wang X."/>
            <person name="Zhu J."/>
            <person name="Ruan X."/>
            <person name="Zhao L."/>
            <person name="Wei J."/>
            <person name="Que T."/>
            <person name="Du C."/>
            <person name="Cheng J."/>
            <person name="Dai P."/>
            <person name="Han X."/>
            <person name="Huang E."/>
            <person name="Gao Y."/>
            <person name="Liu J."/>
            <person name="Shao H."/>
            <person name="Ye R."/>
            <person name="Li L."/>
            <person name="Wei W."/>
            <person name="Wang X."/>
            <person name="Wang C."/>
            <person name="Huo Q."/>
            <person name="Li W."/>
            <person name="Guo W."/>
            <person name="Chen H."/>
            <person name="Chen S."/>
            <person name="Zhou L."/>
            <person name="Zhou L."/>
            <person name="Ni X."/>
            <person name="Tian J."/>
            <person name="Zhou Y."/>
            <person name="Sheng Y."/>
            <person name="Liu T."/>
            <person name="Pan Y."/>
            <person name="Xia L."/>
            <person name="Li J."/>
            <person name="Zhao F."/>
            <person name="Cao W."/>
        </authorList>
    </citation>
    <scope>NUCLEOTIDE SEQUENCE</scope>
    <source>
        <strain evidence="1">Rsan-2018</strain>
        <tissue evidence="1">Larvae</tissue>
    </source>
</reference>
<proteinExistence type="predicted"/>